<keyword evidence="3" id="KW-0288">FMN</keyword>
<dbReference type="GO" id="GO:0010181">
    <property type="term" value="F:FMN binding"/>
    <property type="evidence" value="ECO:0007669"/>
    <property type="project" value="InterPro"/>
</dbReference>
<evidence type="ECO:0000256" key="4">
    <source>
        <dbReference type="ARBA" id="ARBA00038054"/>
    </source>
</evidence>
<gene>
    <name evidence="6" type="ORF">DL796_09325</name>
</gene>
<evidence type="ECO:0000313" key="6">
    <source>
        <dbReference type="EMBL" id="PXF62533.1"/>
    </source>
</evidence>
<evidence type="ECO:0000259" key="5">
    <source>
        <dbReference type="SMART" id="SM00903"/>
    </source>
</evidence>
<evidence type="ECO:0000313" key="7">
    <source>
        <dbReference type="Proteomes" id="UP000247689"/>
    </source>
</evidence>
<dbReference type="AlphaFoldDB" id="A0A318D175"/>
<comment type="cofactor">
    <cofactor evidence="1">
        <name>FMN</name>
        <dbReference type="ChEBI" id="CHEBI:58210"/>
    </cofactor>
</comment>
<dbReference type="PANTHER" id="PTHR33798">
    <property type="entry name" value="FLAVOPROTEIN OXYGENASE"/>
    <property type="match status" value="1"/>
</dbReference>
<dbReference type="EMBL" id="QICH01000003">
    <property type="protein sequence ID" value="PXF62533.1"/>
    <property type="molecule type" value="Genomic_DNA"/>
</dbReference>
<protein>
    <submittedName>
        <fullName evidence="6">Flavin oxidoreductase</fullName>
    </submittedName>
</protein>
<sequence>MNLSVSDIQKLERKYRLNLTNSITGVKPANLIGTVNTEGQSNLAIFSSVVHLGSDPALIGFITRPTDEVPRHTYENILHTRYFTINHVPASHFENAHYTSIKFPEDVSEFSKCGFTEEYVDGFKAPYVKEATTKFGVKFYQQLPIELNDTRFVIGEIQTIIVPDDAVNDKGYLDLESQSNVGIGGLNQYYRLSKEGEFPYARLGEEPKFE</sequence>
<dbReference type="Gene3D" id="2.30.110.10">
    <property type="entry name" value="Electron Transport, Fmn-binding Protein, Chain A"/>
    <property type="match status" value="1"/>
</dbReference>
<evidence type="ECO:0000256" key="3">
    <source>
        <dbReference type="ARBA" id="ARBA00022643"/>
    </source>
</evidence>
<dbReference type="SMART" id="SM00903">
    <property type="entry name" value="Flavin_Reduct"/>
    <property type="match status" value="1"/>
</dbReference>
<proteinExistence type="inferred from homology"/>
<accession>A0A318D175</accession>
<reference evidence="6 7" key="1">
    <citation type="submission" date="2018-05" db="EMBL/GenBank/DDBJ databases">
        <title>Kangiella spongicola genome sequence.</title>
        <authorList>
            <person name="Maclea K.S."/>
            <person name="Goen A.E."/>
            <person name="Kelley C."/>
            <person name="Underriner A."/>
            <person name="Silverwood T."/>
            <person name="Trachtenberg A.M."/>
        </authorList>
    </citation>
    <scope>NUCLEOTIDE SEQUENCE [LARGE SCALE GENOMIC DNA]</scope>
    <source>
        <strain evidence="6 7">ATCC BAA-2076</strain>
    </source>
</reference>
<dbReference type="SUPFAM" id="SSF50475">
    <property type="entry name" value="FMN-binding split barrel"/>
    <property type="match status" value="1"/>
</dbReference>
<evidence type="ECO:0000256" key="2">
    <source>
        <dbReference type="ARBA" id="ARBA00022630"/>
    </source>
</evidence>
<comment type="similarity">
    <text evidence="4">Belongs to the flavoredoxin family.</text>
</comment>
<dbReference type="Proteomes" id="UP000247689">
    <property type="component" value="Unassembled WGS sequence"/>
</dbReference>
<comment type="caution">
    <text evidence="6">The sequence shown here is derived from an EMBL/GenBank/DDBJ whole genome shotgun (WGS) entry which is preliminary data.</text>
</comment>
<dbReference type="RefSeq" id="WP_110201442.1">
    <property type="nucleotide sequence ID" value="NZ_QICH01000003.1"/>
</dbReference>
<name>A0A318D175_9GAMM</name>
<dbReference type="GO" id="GO:0016646">
    <property type="term" value="F:oxidoreductase activity, acting on the CH-NH group of donors, NAD or NADP as acceptor"/>
    <property type="evidence" value="ECO:0007669"/>
    <property type="project" value="UniProtKB-ARBA"/>
</dbReference>
<keyword evidence="2" id="KW-0285">Flavoprotein</keyword>
<feature type="domain" description="Flavin reductase like" evidence="5">
    <location>
        <begin position="22"/>
        <end position="174"/>
    </location>
</feature>
<dbReference type="PANTHER" id="PTHR33798:SF5">
    <property type="entry name" value="FLAVIN REDUCTASE LIKE DOMAIN-CONTAINING PROTEIN"/>
    <property type="match status" value="1"/>
</dbReference>
<organism evidence="6 7">
    <name type="scientific">Kangiella spongicola</name>
    <dbReference type="NCBI Taxonomy" id="796379"/>
    <lineage>
        <taxon>Bacteria</taxon>
        <taxon>Pseudomonadati</taxon>
        <taxon>Pseudomonadota</taxon>
        <taxon>Gammaproteobacteria</taxon>
        <taxon>Kangiellales</taxon>
        <taxon>Kangiellaceae</taxon>
        <taxon>Kangiella</taxon>
    </lineage>
</organism>
<keyword evidence="7" id="KW-1185">Reference proteome</keyword>
<dbReference type="OrthoDB" id="9785826at2"/>
<dbReference type="InterPro" id="IPR012349">
    <property type="entry name" value="Split_barrel_FMN-bd"/>
</dbReference>
<dbReference type="InterPro" id="IPR002563">
    <property type="entry name" value="Flavin_Rdtase-like_dom"/>
</dbReference>
<evidence type="ECO:0000256" key="1">
    <source>
        <dbReference type="ARBA" id="ARBA00001917"/>
    </source>
</evidence>
<dbReference type="Pfam" id="PF01613">
    <property type="entry name" value="Flavin_Reduct"/>
    <property type="match status" value="1"/>
</dbReference>